<dbReference type="AlphaFoldDB" id="A0A7G9IVP4"/>
<dbReference type="InterPro" id="IPR034804">
    <property type="entry name" value="SQR/QFR_C/D"/>
</dbReference>
<evidence type="ECO:0000256" key="3">
    <source>
        <dbReference type="ARBA" id="ARBA00022692"/>
    </source>
</evidence>
<feature type="transmembrane region" description="Helical" evidence="9">
    <location>
        <begin position="59"/>
        <end position="87"/>
    </location>
</feature>
<keyword evidence="6 8" id="KW-0408">Iron</keyword>
<comment type="subcellular location">
    <subcellularLocation>
        <location evidence="1">Membrane</location>
        <topology evidence="1">Multi-pass membrane protein</topology>
    </subcellularLocation>
</comment>
<dbReference type="InterPro" id="IPR000701">
    <property type="entry name" value="SuccDH_FuR_B_TM-su"/>
</dbReference>
<dbReference type="InterPro" id="IPR014314">
    <property type="entry name" value="Succ_DH_cytb556"/>
</dbReference>
<dbReference type="CDD" id="cd03499">
    <property type="entry name" value="SQR_TypeC_SdhC"/>
    <property type="match status" value="1"/>
</dbReference>
<dbReference type="NCBIfam" id="TIGR02970">
    <property type="entry name" value="succ_dehyd_cytB"/>
    <property type="match status" value="1"/>
</dbReference>
<keyword evidence="10" id="KW-0496">Mitochondrion</keyword>
<dbReference type="GO" id="GO:0046872">
    <property type="term" value="F:metal ion binding"/>
    <property type="evidence" value="ECO:0007669"/>
    <property type="project" value="UniProtKB-KW"/>
</dbReference>
<keyword evidence="3 9" id="KW-0812">Transmembrane</keyword>
<evidence type="ECO:0000313" key="10">
    <source>
        <dbReference type="EMBL" id="QNM39438.1"/>
    </source>
</evidence>
<keyword evidence="7 9" id="KW-0472">Membrane</keyword>
<dbReference type="PROSITE" id="PS01001">
    <property type="entry name" value="SDH_CYT_2"/>
    <property type="match status" value="1"/>
</dbReference>
<gene>
    <name evidence="10" type="primary">sdh3</name>
</gene>
<dbReference type="GO" id="GO:0006121">
    <property type="term" value="P:mitochondrial electron transport, succinate to ubiquinone"/>
    <property type="evidence" value="ECO:0007669"/>
    <property type="project" value="TreeGrafter"/>
</dbReference>
<evidence type="ECO:0000256" key="1">
    <source>
        <dbReference type="ARBA" id="ARBA00004141"/>
    </source>
</evidence>
<dbReference type="PANTHER" id="PTHR10978:SF5">
    <property type="entry name" value="SUCCINATE DEHYDROGENASE CYTOCHROME B560 SUBUNIT, MITOCHONDRIAL"/>
    <property type="match status" value="1"/>
</dbReference>
<organism evidence="10">
    <name type="scientific">Gelidiella acerosa</name>
    <dbReference type="NCBI Taxonomy" id="28867"/>
    <lineage>
        <taxon>Eukaryota</taxon>
        <taxon>Rhodophyta</taxon>
        <taxon>Florideophyceae</taxon>
        <taxon>Rhodymeniophycidae</taxon>
        <taxon>Gelidiales</taxon>
        <taxon>Gelidiellaceae</taxon>
        <taxon>Gelidiella</taxon>
    </lineage>
</organism>
<evidence type="ECO:0000256" key="5">
    <source>
        <dbReference type="ARBA" id="ARBA00022989"/>
    </source>
</evidence>
<feature type="transmembrane region" description="Helical" evidence="9">
    <location>
        <begin position="29"/>
        <end position="47"/>
    </location>
</feature>
<evidence type="ECO:0000256" key="9">
    <source>
        <dbReference type="SAM" id="Phobius"/>
    </source>
</evidence>
<proteinExistence type="predicted"/>
<dbReference type="GO" id="GO:0006099">
    <property type="term" value="P:tricarboxylic acid cycle"/>
    <property type="evidence" value="ECO:0007669"/>
    <property type="project" value="InterPro"/>
</dbReference>
<geneLocation type="mitochondrion" evidence="10"/>
<feature type="transmembrane region" description="Helical" evidence="9">
    <location>
        <begin position="107"/>
        <end position="125"/>
    </location>
</feature>
<evidence type="ECO:0000256" key="8">
    <source>
        <dbReference type="PIRSR" id="PIRSR000178-1"/>
    </source>
</evidence>
<dbReference type="InterPro" id="IPR018495">
    <property type="entry name" value="Succ_DH_cyt_bsu_CS"/>
</dbReference>
<evidence type="ECO:0000256" key="2">
    <source>
        <dbReference type="ARBA" id="ARBA00022617"/>
    </source>
</evidence>
<protein>
    <submittedName>
        <fullName evidence="10">Succinate:cytochrome c oxidoreductase subunit 3</fullName>
    </submittedName>
</protein>
<reference evidence="10" key="1">
    <citation type="submission" date="2020-07" db="EMBL/GenBank/DDBJ databases">
        <title>Complete mitochondrial genomes reveal population-level patterns in the widespread red alga Gelidiella fanii (Gelidiales, Rhodophyta).</title>
        <authorList>
            <person name="Boo G.H."/>
            <person name="Zubia M."/>
            <person name="Hughey J.R."/>
            <person name="Sherwood A.R."/>
            <person name="Fujii M.T."/>
            <person name="Boo S.M."/>
            <person name="Miller K.A."/>
        </authorList>
    </citation>
    <scope>NUCLEOTIDE SEQUENCE</scope>
</reference>
<dbReference type="PANTHER" id="PTHR10978">
    <property type="entry name" value="SUCCINATE DEHYDROGENASE CYTOCHROME B560 SUBUNIT"/>
    <property type="match status" value="1"/>
</dbReference>
<evidence type="ECO:0000256" key="4">
    <source>
        <dbReference type="ARBA" id="ARBA00022723"/>
    </source>
</evidence>
<dbReference type="GeneID" id="62620054"/>
<feature type="binding site" description="axial binding residue" evidence="8">
    <location>
        <position position="87"/>
    </location>
    <ligand>
        <name>heme</name>
        <dbReference type="ChEBI" id="CHEBI:30413"/>
        <note>ligand shared with second transmembrane subunit</note>
    </ligand>
    <ligandPart>
        <name>Fe</name>
        <dbReference type="ChEBI" id="CHEBI:18248"/>
    </ligandPart>
</feature>
<dbReference type="GO" id="GO:0016020">
    <property type="term" value="C:membrane"/>
    <property type="evidence" value="ECO:0007669"/>
    <property type="project" value="UniProtKB-SubCell"/>
</dbReference>
<dbReference type="RefSeq" id="YP_009988300.1">
    <property type="nucleotide sequence ID" value="NC_052712.1"/>
</dbReference>
<dbReference type="GO" id="GO:0005739">
    <property type="term" value="C:mitochondrion"/>
    <property type="evidence" value="ECO:0007669"/>
    <property type="project" value="GOC"/>
</dbReference>
<dbReference type="Pfam" id="PF01127">
    <property type="entry name" value="Sdh_cyt"/>
    <property type="match status" value="1"/>
</dbReference>
<keyword evidence="2 8" id="KW-0349">Heme</keyword>
<dbReference type="PIRSF" id="PIRSF000178">
    <property type="entry name" value="SDH_cyt_b560"/>
    <property type="match status" value="1"/>
</dbReference>
<dbReference type="EMBL" id="MT742595">
    <property type="protein sequence ID" value="QNM39438.1"/>
    <property type="molecule type" value="Genomic_DNA"/>
</dbReference>
<name>A0A7G9IVP4_9FLOR</name>
<sequence>MFRDFSSLNRPLSPHLTIYLPQHSSLFSIWHRFSGVLLMFLVLIFLLSTNLVSFCGTQYFFYFVSALLSIWIKKLVFLSICLTSIYHFTNGIRHLAWDLGFWLHKDYFVHFAIVMILIFLLILIII</sequence>
<keyword evidence="4 8" id="KW-0479">Metal-binding</keyword>
<dbReference type="SUPFAM" id="SSF81343">
    <property type="entry name" value="Fumarate reductase respiratory complex transmembrane subunits"/>
    <property type="match status" value="1"/>
</dbReference>
<keyword evidence="5 9" id="KW-1133">Transmembrane helix</keyword>
<comment type="cofactor">
    <cofactor evidence="8">
        <name>heme</name>
        <dbReference type="ChEBI" id="CHEBI:30413"/>
    </cofactor>
    <text evidence="8">The heme is bound between the two transmembrane subunits.</text>
</comment>
<accession>A0A7G9IVP4</accession>
<evidence type="ECO:0000256" key="7">
    <source>
        <dbReference type="ARBA" id="ARBA00023136"/>
    </source>
</evidence>
<evidence type="ECO:0000256" key="6">
    <source>
        <dbReference type="ARBA" id="ARBA00023004"/>
    </source>
</evidence>
<dbReference type="GO" id="GO:0009055">
    <property type="term" value="F:electron transfer activity"/>
    <property type="evidence" value="ECO:0007669"/>
    <property type="project" value="InterPro"/>
</dbReference>
<dbReference type="Gene3D" id="1.20.1300.10">
    <property type="entry name" value="Fumarate reductase/succinate dehydrogenase, transmembrane subunit"/>
    <property type="match status" value="1"/>
</dbReference>